<keyword evidence="3" id="KW-1185">Reference proteome</keyword>
<proteinExistence type="predicted"/>
<dbReference type="AlphaFoldDB" id="A0A852WBL5"/>
<organism evidence="2 3">
    <name type="scientific">Pseudonocardia alni</name>
    <name type="common">Amycolata alni</name>
    <dbReference type="NCBI Taxonomy" id="33907"/>
    <lineage>
        <taxon>Bacteria</taxon>
        <taxon>Bacillati</taxon>
        <taxon>Actinomycetota</taxon>
        <taxon>Actinomycetes</taxon>
        <taxon>Pseudonocardiales</taxon>
        <taxon>Pseudonocardiaceae</taxon>
        <taxon>Pseudonocardia</taxon>
    </lineage>
</organism>
<keyword evidence="1" id="KW-0560">Oxidoreductase</keyword>
<dbReference type="GO" id="GO:0070967">
    <property type="term" value="F:coenzyme F420 binding"/>
    <property type="evidence" value="ECO:0007669"/>
    <property type="project" value="TreeGrafter"/>
</dbReference>
<comment type="caution">
    <text evidence="2">The sequence shown here is derived from an EMBL/GenBank/DDBJ whole genome shotgun (WGS) entry which is preliminary data.</text>
</comment>
<evidence type="ECO:0008006" key="4">
    <source>
        <dbReference type="Google" id="ProtNLM"/>
    </source>
</evidence>
<dbReference type="GeneID" id="98054085"/>
<dbReference type="InterPro" id="IPR012349">
    <property type="entry name" value="Split_barrel_FMN-bd"/>
</dbReference>
<dbReference type="PANTHER" id="PTHR35176:SF11">
    <property type="entry name" value="PYRIDOXAMINE 5'-PHOSPHATE OXIDASE FAMILY PROTEIN"/>
    <property type="match status" value="1"/>
</dbReference>
<sequence>MRRRETGGERYFALRTFGVGGRGRVTPVWLAAGSDGRHYLLTPERSHKMRRLRRDPRVQVAPSDFDGTARGEWRRGRAQEVDGAERTEGLSLLAARYGLSFRWFRLLLALGRPRSAGGRAVVVRLDLDAAP</sequence>
<dbReference type="PANTHER" id="PTHR35176">
    <property type="entry name" value="HEME OXYGENASE HI_0854-RELATED"/>
    <property type="match status" value="1"/>
</dbReference>
<evidence type="ECO:0000256" key="1">
    <source>
        <dbReference type="ARBA" id="ARBA00023002"/>
    </source>
</evidence>
<dbReference type="Proteomes" id="UP000549695">
    <property type="component" value="Unassembled WGS sequence"/>
</dbReference>
<evidence type="ECO:0000313" key="3">
    <source>
        <dbReference type="Proteomes" id="UP000549695"/>
    </source>
</evidence>
<accession>A0A852WBL5</accession>
<name>A0A852WBL5_PSEA5</name>
<dbReference type="Gene3D" id="2.30.110.10">
    <property type="entry name" value="Electron Transport, Fmn-binding Protein, Chain A"/>
    <property type="match status" value="1"/>
</dbReference>
<dbReference type="GO" id="GO:0016627">
    <property type="term" value="F:oxidoreductase activity, acting on the CH-CH group of donors"/>
    <property type="evidence" value="ECO:0007669"/>
    <property type="project" value="TreeGrafter"/>
</dbReference>
<gene>
    <name evidence="2" type="ORF">HDA37_004399</name>
</gene>
<dbReference type="GO" id="GO:0005829">
    <property type="term" value="C:cytosol"/>
    <property type="evidence" value="ECO:0007669"/>
    <property type="project" value="TreeGrafter"/>
</dbReference>
<dbReference type="InterPro" id="IPR052019">
    <property type="entry name" value="F420H2_bilvrd_red/Heme_oxyg"/>
</dbReference>
<protein>
    <recommendedName>
        <fullName evidence="4">Pyridoxamine 5'-phosphate oxidase putative domain-containing protein</fullName>
    </recommendedName>
</protein>
<dbReference type="EMBL" id="JACCCZ010000001">
    <property type="protein sequence ID" value="NYG04114.1"/>
    <property type="molecule type" value="Genomic_DNA"/>
</dbReference>
<reference evidence="2 3" key="1">
    <citation type="submission" date="2020-07" db="EMBL/GenBank/DDBJ databases">
        <title>Sequencing the genomes of 1000 actinobacteria strains.</title>
        <authorList>
            <person name="Klenk H.-P."/>
        </authorList>
    </citation>
    <scope>NUCLEOTIDE SEQUENCE [LARGE SCALE GENOMIC DNA]</scope>
    <source>
        <strain evidence="2 3">DSM 44749</strain>
    </source>
</reference>
<evidence type="ECO:0000313" key="2">
    <source>
        <dbReference type="EMBL" id="NYG04114.1"/>
    </source>
</evidence>
<dbReference type="SUPFAM" id="SSF50475">
    <property type="entry name" value="FMN-binding split barrel"/>
    <property type="match status" value="1"/>
</dbReference>
<dbReference type="RefSeq" id="WP_179762077.1">
    <property type="nucleotide sequence ID" value="NZ_BAAAJZ010000006.1"/>
</dbReference>